<dbReference type="GeneID" id="30028703"/>
<comment type="caution">
    <text evidence="1">The sequence shown here is derived from an EMBL/GenBank/DDBJ whole genome shotgun (WGS) entry which is preliminary data.</text>
</comment>
<organism evidence="1 2">
    <name type="scientific">Metschnikowia bicuspidata var. bicuspidata NRRL YB-4993</name>
    <dbReference type="NCBI Taxonomy" id="869754"/>
    <lineage>
        <taxon>Eukaryota</taxon>
        <taxon>Fungi</taxon>
        <taxon>Dikarya</taxon>
        <taxon>Ascomycota</taxon>
        <taxon>Saccharomycotina</taxon>
        <taxon>Pichiomycetes</taxon>
        <taxon>Metschnikowiaceae</taxon>
        <taxon>Metschnikowia</taxon>
    </lineage>
</organism>
<evidence type="ECO:0000313" key="1">
    <source>
        <dbReference type="EMBL" id="OBA21851.1"/>
    </source>
</evidence>
<accession>A0A1A0HCW2</accession>
<name>A0A1A0HCW2_9ASCO</name>
<proteinExistence type="predicted"/>
<dbReference type="Proteomes" id="UP000092555">
    <property type="component" value="Unassembled WGS sequence"/>
</dbReference>
<keyword evidence="2" id="KW-1185">Reference proteome</keyword>
<reference evidence="1 2" key="1">
    <citation type="submission" date="2016-05" db="EMBL/GenBank/DDBJ databases">
        <title>Comparative genomics of biotechnologically important yeasts.</title>
        <authorList>
            <consortium name="DOE Joint Genome Institute"/>
            <person name="Riley R."/>
            <person name="Haridas S."/>
            <person name="Wolfe K.H."/>
            <person name="Lopes M.R."/>
            <person name="Hittinger C.T."/>
            <person name="Goker M."/>
            <person name="Salamov A."/>
            <person name="Wisecaver J."/>
            <person name="Long T.M."/>
            <person name="Aerts A.L."/>
            <person name="Barry K."/>
            <person name="Choi C."/>
            <person name="Clum A."/>
            <person name="Coughlan A.Y."/>
            <person name="Deshpande S."/>
            <person name="Douglass A.P."/>
            <person name="Hanson S.J."/>
            <person name="Klenk H.-P."/>
            <person name="LaButti K."/>
            <person name="Lapidus A."/>
            <person name="Lindquist E."/>
            <person name="Lipzen A."/>
            <person name="Meier-kolthoff J.P."/>
            <person name="Ohm R.A."/>
            <person name="Otillar R.P."/>
            <person name="Pangilinan J."/>
            <person name="Peng Y."/>
            <person name="Rokas A."/>
            <person name="Rosa C.A."/>
            <person name="Scheuner C."/>
            <person name="Sibirny A.A."/>
            <person name="Slot J.C."/>
            <person name="Stielow J.B."/>
            <person name="Sun H."/>
            <person name="Kurtzman C.P."/>
            <person name="Blackwell M."/>
            <person name="Grigoriev I.V."/>
            <person name="Jeffries T.W."/>
        </authorList>
    </citation>
    <scope>NUCLEOTIDE SEQUENCE [LARGE SCALE GENOMIC DNA]</scope>
    <source>
        <strain evidence="1 2">NRRL YB-4993</strain>
    </source>
</reference>
<dbReference type="RefSeq" id="XP_018712347.1">
    <property type="nucleotide sequence ID" value="XM_018855727.1"/>
</dbReference>
<dbReference type="AlphaFoldDB" id="A0A1A0HCW2"/>
<protein>
    <submittedName>
        <fullName evidence="1">Uncharacterized protein</fullName>
    </submittedName>
</protein>
<sequence length="102" mass="11459">MSYILVSSTWVILRFILPGSYYGLISSLGSASKIHLRSVNKNTVRPPNELASVCPTPAFKALHVRTHIMSDPPVSYAHLIDVYTVWNVWSFSFFLHLSDPPV</sequence>
<gene>
    <name evidence="1" type="ORF">METBIDRAFT_30855</name>
</gene>
<dbReference type="EMBL" id="LXTC01000002">
    <property type="protein sequence ID" value="OBA21851.1"/>
    <property type="molecule type" value="Genomic_DNA"/>
</dbReference>
<evidence type="ECO:0000313" key="2">
    <source>
        <dbReference type="Proteomes" id="UP000092555"/>
    </source>
</evidence>